<dbReference type="GO" id="GO:0008076">
    <property type="term" value="C:voltage-gated potassium channel complex"/>
    <property type="evidence" value="ECO:0007669"/>
    <property type="project" value="InterPro"/>
</dbReference>
<dbReference type="Proteomes" id="UP000635606">
    <property type="component" value="Unassembled WGS sequence"/>
</dbReference>
<evidence type="ECO:0000256" key="5">
    <source>
        <dbReference type="ARBA" id="ARBA00023065"/>
    </source>
</evidence>
<name>A0A8J3ZYM3_9ACTN</name>
<keyword evidence="7" id="KW-0407">Ion channel</keyword>
<feature type="domain" description="Potassium channel" evidence="9">
    <location>
        <begin position="133"/>
        <end position="209"/>
    </location>
</feature>
<keyword evidence="3 8" id="KW-0812">Transmembrane</keyword>
<proteinExistence type="predicted"/>
<feature type="transmembrane region" description="Helical" evidence="8">
    <location>
        <begin position="57"/>
        <end position="73"/>
    </location>
</feature>
<dbReference type="AlphaFoldDB" id="A0A8J3ZYM3"/>
<dbReference type="Pfam" id="PF07885">
    <property type="entry name" value="Ion_trans_2"/>
    <property type="match status" value="1"/>
</dbReference>
<organism evidence="10 11">
    <name type="scientific">Virgisporangium ochraceum</name>
    <dbReference type="NCBI Taxonomy" id="65505"/>
    <lineage>
        <taxon>Bacteria</taxon>
        <taxon>Bacillati</taxon>
        <taxon>Actinomycetota</taxon>
        <taxon>Actinomycetes</taxon>
        <taxon>Micromonosporales</taxon>
        <taxon>Micromonosporaceae</taxon>
        <taxon>Virgisporangium</taxon>
    </lineage>
</organism>
<feature type="transmembrane region" description="Helical" evidence="8">
    <location>
        <begin position="186"/>
        <end position="210"/>
    </location>
</feature>
<dbReference type="PANTHER" id="PTHR11537:SF254">
    <property type="entry name" value="POTASSIUM VOLTAGE-GATED CHANNEL PROTEIN SHAB"/>
    <property type="match status" value="1"/>
</dbReference>
<evidence type="ECO:0000313" key="11">
    <source>
        <dbReference type="Proteomes" id="UP000635606"/>
    </source>
</evidence>
<evidence type="ECO:0000256" key="6">
    <source>
        <dbReference type="ARBA" id="ARBA00023136"/>
    </source>
</evidence>
<evidence type="ECO:0000256" key="7">
    <source>
        <dbReference type="ARBA" id="ARBA00023303"/>
    </source>
</evidence>
<accession>A0A8J3ZYM3</accession>
<dbReference type="EMBL" id="BOPH01000082">
    <property type="protein sequence ID" value="GIJ70643.1"/>
    <property type="molecule type" value="Genomic_DNA"/>
</dbReference>
<evidence type="ECO:0000256" key="4">
    <source>
        <dbReference type="ARBA" id="ARBA00022989"/>
    </source>
</evidence>
<dbReference type="RefSeq" id="WP_203930541.1">
    <property type="nucleotide sequence ID" value="NZ_BOPH01000082.1"/>
</dbReference>
<evidence type="ECO:0000256" key="8">
    <source>
        <dbReference type="SAM" id="Phobius"/>
    </source>
</evidence>
<evidence type="ECO:0000313" key="10">
    <source>
        <dbReference type="EMBL" id="GIJ70643.1"/>
    </source>
</evidence>
<evidence type="ECO:0000256" key="2">
    <source>
        <dbReference type="ARBA" id="ARBA00022448"/>
    </source>
</evidence>
<comment type="subcellular location">
    <subcellularLocation>
        <location evidence="1">Membrane</location>
        <topology evidence="1">Multi-pass membrane protein</topology>
    </subcellularLocation>
</comment>
<dbReference type="Gene3D" id="1.20.120.350">
    <property type="entry name" value="Voltage-gated potassium channels. Chain C"/>
    <property type="match status" value="1"/>
</dbReference>
<keyword evidence="5" id="KW-0406">Ion transport</keyword>
<sequence>MVVDDVDDGEARLRAWERRTGGALTVLGVLFLTAYAVPILSPGLPHTWHVAAEAAEIVTWTALGADFAVRFRLAARRRRFLRTHLFDLIVLALPVLRPLRALRLVAIVLVMHRRAVSATRLRLSTYVGGTALLLVFVASLAVLDAERRSPDANIRSYFDAVWWTMTTLSTVGYGDRYPTTAEGRVMAMVLMVCGVGLLGFITGSLASWFIDRFSDLEQKETETRDDVADLLTEVRKLRTELGTVRAELADLRSVAPPG</sequence>
<feature type="transmembrane region" description="Helical" evidence="8">
    <location>
        <begin position="123"/>
        <end position="145"/>
    </location>
</feature>
<keyword evidence="11" id="KW-1185">Reference proteome</keyword>
<feature type="transmembrane region" description="Helical" evidence="8">
    <location>
        <begin position="20"/>
        <end position="37"/>
    </location>
</feature>
<keyword evidence="2" id="KW-0813">Transport</keyword>
<keyword evidence="6 8" id="KW-0472">Membrane</keyword>
<comment type="caution">
    <text evidence="10">The sequence shown here is derived from an EMBL/GenBank/DDBJ whole genome shotgun (WGS) entry which is preliminary data.</text>
</comment>
<protein>
    <submittedName>
        <fullName evidence="10">Ion transporter</fullName>
    </submittedName>
</protein>
<dbReference type="InterPro" id="IPR013099">
    <property type="entry name" value="K_chnl_dom"/>
</dbReference>
<dbReference type="InterPro" id="IPR028325">
    <property type="entry name" value="VG_K_chnl"/>
</dbReference>
<dbReference type="GO" id="GO:0005249">
    <property type="term" value="F:voltage-gated potassium channel activity"/>
    <property type="evidence" value="ECO:0007669"/>
    <property type="project" value="InterPro"/>
</dbReference>
<dbReference type="Gene3D" id="1.10.287.70">
    <property type="match status" value="1"/>
</dbReference>
<dbReference type="SUPFAM" id="SSF81324">
    <property type="entry name" value="Voltage-gated potassium channels"/>
    <property type="match status" value="1"/>
</dbReference>
<dbReference type="GO" id="GO:0001508">
    <property type="term" value="P:action potential"/>
    <property type="evidence" value="ECO:0007669"/>
    <property type="project" value="TreeGrafter"/>
</dbReference>
<evidence type="ECO:0000256" key="1">
    <source>
        <dbReference type="ARBA" id="ARBA00004141"/>
    </source>
</evidence>
<dbReference type="PANTHER" id="PTHR11537">
    <property type="entry name" value="VOLTAGE-GATED POTASSIUM CHANNEL"/>
    <property type="match status" value="1"/>
</dbReference>
<evidence type="ECO:0000256" key="3">
    <source>
        <dbReference type="ARBA" id="ARBA00022692"/>
    </source>
</evidence>
<reference evidence="10" key="1">
    <citation type="submission" date="2021-01" db="EMBL/GenBank/DDBJ databases">
        <title>Whole genome shotgun sequence of Virgisporangium ochraceum NBRC 16418.</title>
        <authorList>
            <person name="Komaki H."/>
            <person name="Tamura T."/>
        </authorList>
    </citation>
    <scope>NUCLEOTIDE SEQUENCE</scope>
    <source>
        <strain evidence="10">NBRC 16418</strain>
    </source>
</reference>
<keyword evidence="4 8" id="KW-1133">Transmembrane helix</keyword>
<dbReference type="InterPro" id="IPR027359">
    <property type="entry name" value="Volt_channel_dom_sf"/>
</dbReference>
<gene>
    <name evidence="10" type="ORF">Voc01_055600</name>
</gene>
<evidence type="ECO:0000259" key="9">
    <source>
        <dbReference type="Pfam" id="PF07885"/>
    </source>
</evidence>